<feature type="coiled-coil region" evidence="1">
    <location>
        <begin position="3"/>
        <end position="58"/>
    </location>
</feature>
<evidence type="ECO:0000256" key="1">
    <source>
        <dbReference type="SAM" id="Coils"/>
    </source>
</evidence>
<organism evidence="2 3">
    <name type="scientific">Desulfofundulus thermobenzoicus</name>
    <dbReference type="NCBI Taxonomy" id="29376"/>
    <lineage>
        <taxon>Bacteria</taxon>
        <taxon>Bacillati</taxon>
        <taxon>Bacillota</taxon>
        <taxon>Clostridia</taxon>
        <taxon>Eubacteriales</taxon>
        <taxon>Peptococcaceae</taxon>
        <taxon>Desulfofundulus</taxon>
    </lineage>
</organism>
<dbReference type="Proteomes" id="UP000441717">
    <property type="component" value="Unassembled WGS sequence"/>
</dbReference>
<name>A0A6N7IUY3_9FIRM</name>
<keyword evidence="1" id="KW-0175">Coiled coil</keyword>
<evidence type="ECO:0000313" key="3">
    <source>
        <dbReference type="Proteomes" id="UP000441717"/>
    </source>
</evidence>
<dbReference type="RefSeq" id="WP_152947357.1">
    <property type="nucleotide sequence ID" value="NZ_WHYR01000033.1"/>
</dbReference>
<dbReference type="EMBL" id="WHYR01000033">
    <property type="protein sequence ID" value="MQL52938.1"/>
    <property type="molecule type" value="Genomic_DNA"/>
</dbReference>
<dbReference type="OrthoDB" id="9765386at2"/>
<reference evidence="2 3" key="1">
    <citation type="submission" date="2019-10" db="EMBL/GenBank/DDBJ databases">
        <title>Comparative genomics of sulfur disproportionating microorganisms.</title>
        <authorList>
            <person name="Ward L.M."/>
            <person name="Bertran E."/>
            <person name="Johnston D."/>
        </authorList>
    </citation>
    <scope>NUCLEOTIDE SEQUENCE [LARGE SCALE GENOMIC DNA]</scope>
    <source>
        <strain evidence="2 3">DSM 14055</strain>
    </source>
</reference>
<evidence type="ECO:0000313" key="2">
    <source>
        <dbReference type="EMBL" id="MQL52938.1"/>
    </source>
</evidence>
<protein>
    <submittedName>
        <fullName evidence="2">Uncharacterized protein</fullName>
    </submittedName>
</protein>
<gene>
    <name evidence="2" type="ORF">GFC01_11840</name>
</gene>
<comment type="caution">
    <text evidence="2">The sequence shown here is derived from an EMBL/GenBank/DDBJ whole genome shotgun (WGS) entry which is preliminary data.</text>
</comment>
<dbReference type="AlphaFoldDB" id="A0A6N7IUY3"/>
<proteinExistence type="predicted"/>
<keyword evidence="3" id="KW-1185">Reference proteome</keyword>
<accession>A0A6N7IUY3</accession>
<sequence length="61" mass="7038">MGKKGLKSRIKSLEKRIKEHQEKIIAEKAKTYPNEGLISHWDKEIKAFQKSIESAKKRMGG</sequence>